<name>A0A2M8ITR5_9RHOB</name>
<dbReference type="OrthoDB" id="7862841at2"/>
<accession>A0A2M8ITR5</accession>
<sequence length="79" mass="8676">MASATLNLSVVEKRMLSALEAANYCGMAAKHFKALCPVNPIELRPGEIRWDKRDLDSWIDGCKQGAEETSREAILGKLG</sequence>
<keyword evidence="2" id="KW-1185">Reference proteome</keyword>
<dbReference type="EMBL" id="PGTB01000280">
    <property type="protein sequence ID" value="PJE33929.1"/>
    <property type="molecule type" value="Genomic_DNA"/>
</dbReference>
<proteinExistence type="predicted"/>
<evidence type="ECO:0008006" key="3">
    <source>
        <dbReference type="Google" id="ProtNLM"/>
    </source>
</evidence>
<comment type="caution">
    <text evidence="1">The sequence shown here is derived from an EMBL/GenBank/DDBJ whole genome shotgun (WGS) entry which is preliminary data.</text>
</comment>
<protein>
    <recommendedName>
        <fullName evidence="3">DNA-binding protein</fullName>
    </recommendedName>
</protein>
<reference evidence="1 2" key="1">
    <citation type="journal article" date="2018" name="Int. J. Syst. Evol. Microbiol.">
        <title>Pseudooceanicola lipolyticus sp. nov., a marine alphaproteobacterium, reclassification of Oceanicola flagellatus as Pseudooceanicola flagellatus comb. nov. and emended description of the genus Pseudooceanicola.</title>
        <authorList>
            <person name="Huang M.-M."/>
            <person name="Guo L.-L."/>
            <person name="Wu Y.-H."/>
            <person name="Lai Q.-L."/>
            <person name="Shao Z.-Z."/>
            <person name="Wang C.-S."/>
            <person name="Wu M."/>
            <person name="Xu X.-W."/>
        </authorList>
    </citation>
    <scope>NUCLEOTIDE SEQUENCE [LARGE SCALE GENOMIC DNA]</scope>
    <source>
        <strain evidence="1 2">157</strain>
    </source>
</reference>
<evidence type="ECO:0000313" key="2">
    <source>
        <dbReference type="Proteomes" id="UP000231553"/>
    </source>
</evidence>
<dbReference type="AlphaFoldDB" id="A0A2M8ITR5"/>
<dbReference type="Proteomes" id="UP000231553">
    <property type="component" value="Unassembled WGS sequence"/>
</dbReference>
<dbReference type="RefSeq" id="WP_100164973.1">
    <property type="nucleotide sequence ID" value="NZ_PGTB01000280.1"/>
</dbReference>
<organism evidence="1 2">
    <name type="scientific">Pseudooceanicola lipolyticus</name>
    <dbReference type="NCBI Taxonomy" id="2029104"/>
    <lineage>
        <taxon>Bacteria</taxon>
        <taxon>Pseudomonadati</taxon>
        <taxon>Pseudomonadota</taxon>
        <taxon>Alphaproteobacteria</taxon>
        <taxon>Rhodobacterales</taxon>
        <taxon>Paracoccaceae</taxon>
        <taxon>Pseudooceanicola</taxon>
    </lineage>
</organism>
<evidence type="ECO:0000313" key="1">
    <source>
        <dbReference type="EMBL" id="PJE33929.1"/>
    </source>
</evidence>
<gene>
    <name evidence="1" type="ORF">CVM52_24920</name>
</gene>